<proteinExistence type="inferred from homology"/>
<evidence type="ECO:0000313" key="6">
    <source>
        <dbReference type="EMBL" id="KAF4612598.1"/>
    </source>
</evidence>
<dbReference type="GO" id="GO:0022857">
    <property type="term" value="F:transmembrane transporter activity"/>
    <property type="evidence" value="ECO:0007669"/>
    <property type="project" value="InterPro"/>
</dbReference>
<keyword evidence="4" id="KW-0812">Transmembrane</keyword>
<feature type="transmembrane region" description="Helical" evidence="4">
    <location>
        <begin position="173"/>
        <end position="194"/>
    </location>
</feature>
<organism evidence="6 7">
    <name type="scientific">Cudoniella acicularis</name>
    <dbReference type="NCBI Taxonomy" id="354080"/>
    <lineage>
        <taxon>Eukaryota</taxon>
        <taxon>Fungi</taxon>
        <taxon>Dikarya</taxon>
        <taxon>Ascomycota</taxon>
        <taxon>Pezizomycotina</taxon>
        <taxon>Leotiomycetes</taxon>
        <taxon>Helotiales</taxon>
        <taxon>Tricladiaceae</taxon>
        <taxon>Cudoniella</taxon>
    </lineage>
</organism>
<dbReference type="Gene3D" id="1.20.1250.20">
    <property type="entry name" value="MFS general substrate transporter like domains"/>
    <property type="match status" value="1"/>
</dbReference>
<dbReference type="Proteomes" id="UP000566819">
    <property type="component" value="Unassembled WGS sequence"/>
</dbReference>
<feature type="transmembrane region" description="Helical" evidence="4">
    <location>
        <begin position="141"/>
        <end position="161"/>
    </location>
</feature>
<dbReference type="InterPro" id="IPR050327">
    <property type="entry name" value="Proton-linked_MCT"/>
</dbReference>
<feature type="transmembrane region" description="Helical" evidence="4">
    <location>
        <begin position="117"/>
        <end position="135"/>
    </location>
</feature>
<accession>A0A8H4VJY2</accession>
<dbReference type="GO" id="GO:0016020">
    <property type="term" value="C:membrane"/>
    <property type="evidence" value="ECO:0007669"/>
    <property type="project" value="UniProtKB-SubCell"/>
</dbReference>
<keyword evidence="4" id="KW-0472">Membrane</keyword>
<feature type="transmembrane region" description="Helical" evidence="4">
    <location>
        <begin position="88"/>
        <end position="110"/>
    </location>
</feature>
<feature type="transmembrane region" description="Helical" evidence="4">
    <location>
        <begin position="340"/>
        <end position="359"/>
    </location>
</feature>
<feature type="transmembrane region" description="Helical" evidence="4">
    <location>
        <begin position="380"/>
        <end position="401"/>
    </location>
</feature>
<dbReference type="Pfam" id="PF07690">
    <property type="entry name" value="MFS_1"/>
    <property type="match status" value="1"/>
</dbReference>
<evidence type="ECO:0000256" key="2">
    <source>
        <dbReference type="ARBA" id="ARBA00006727"/>
    </source>
</evidence>
<comment type="subcellular location">
    <subcellularLocation>
        <location evidence="1">Membrane</location>
        <topology evidence="1">Multi-pass membrane protein</topology>
    </subcellularLocation>
</comment>
<feature type="transmembrane region" description="Helical" evidence="4">
    <location>
        <begin position="407"/>
        <end position="428"/>
    </location>
</feature>
<protein>
    <recommendedName>
        <fullName evidence="5">Major facilitator superfamily (MFS) profile domain-containing protein</fullName>
    </recommendedName>
</protein>
<feature type="transmembrane region" description="Helical" evidence="4">
    <location>
        <begin position="45"/>
        <end position="68"/>
    </location>
</feature>
<feature type="transmembrane region" description="Helical" evidence="4">
    <location>
        <begin position="314"/>
        <end position="334"/>
    </location>
</feature>
<evidence type="ECO:0000256" key="1">
    <source>
        <dbReference type="ARBA" id="ARBA00004141"/>
    </source>
</evidence>
<evidence type="ECO:0000313" key="7">
    <source>
        <dbReference type="Proteomes" id="UP000566819"/>
    </source>
</evidence>
<keyword evidence="7" id="KW-1185">Reference proteome</keyword>
<dbReference type="PANTHER" id="PTHR11360">
    <property type="entry name" value="MONOCARBOXYLATE TRANSPORTER"/>
    <property type="match status" value="1"/>
</dbReference>
<dbReference type="PANTHER" id="PTHR11360:SF234">
    <property type="entry name" value="MFS-TYPE TRANSPORTER DBAD-RELATED"/>
    <property type="match status" value="1"/>
</dbReference>
<dbReference type="PROSITE" id="PS50850">
    <property type="entry name" value="MFS"/>
    <property type="match status" value="1"/>
</dbReference>
<feature type="transmembrane region" description="Helical" evidence="4">
    <location>
        <begin position="206"/>
        <end position="229"/>
    </location>
</feature>
<dbReference type="SUPFAM" id="SSF103473">
    <property type="entry name" value="MFS general substrate transporter"/>
    <property type="match status" value="1"/>
</dbReference>
<dbReference type="InterPro" id="IPR020846">
    <property type="entry name" value="MFS_dom"/>
</dbReference>
<feature type="domain" description="Major facilitator superfamily (MFS) profile" evidence="5">
    <location>
        <begin position="46"/>
        <end position="429"/>
    </location>
</feature>
<dbReference type="InterPro" id="IPR011701">
    <property type="entry name" value="MFS"/>
</dbReference>
<feature type="transmembrane region" description="Helical" evidence="4">
    <location>
        <begin position="250"/>
        <end position="271"/>
    </location>
</feature>
<evidence type="ECO:0000256" key="3">
    <source>
        <dbReference type="SAM" id="MobiDB-lite"/>
    </source>
</evidence>
<reference evidence="6 7" key="1">
    <citation type="submission" date="2020-03" db="EMBL/GenBank/DDBJ databases">
        <title>Draft Genome Sequence of Cudoniella acicularis.</title>
        <authorList>
            <person name="Buettner E."/>
            <person name="Kellner H."/>
        </authorList>
    </citation>
    <scope>NUCLEOTIDE SEQUENCE [LARGE SCALE GENOMIC DNA]</scope>
    <source>
        <strain evidence="6 7">DSM 108380</strain>
    </source>
</reference>
<keyword evidence="4" id="KW-1133">Transmembrane helix</keyword>
<comment type="similarity">
    <text evidence="2">Belongs to the major facilitator superfamily. Monocarboxylate porter (TC 2.A.1.13) family.</text>
</comment>
<feature type="region of interest" description="Disordered" evidence="3">
    <location>
        <begin position="1"/>
        <end position="33"/>
    </location>
</feature>
<dbReference type="InterPro" id="IPR036259">
    <property type="entry name" value="MFS_trans_sf"/>
</dbReference>
<dbReference type="AlphaFoldDB" id="A0A8H4VJY2"/>
<name>A0A8H4VJY2_9HELO</name>
<dbReference type="EMBL" id="JAAMPI010002510">
    <property type="protein sequence ID" value="KAF4612598.1"/>
    <property type="molecule type" value="Genomic_DNA"/>
</dbReference>
<sequence length="438" mass="47101">MTSEKDPNAEPNELQTLNDPAKTDLSVSDEPAAAEDFPAPPDGGLMAWSQVFCSFLIFFNVLGLLNTYGQFQTIYETDILKSNTPSTIAWIGSAQFFICYVVCMFTGPVWDAGHAHLLMGSGTVIMVIGIMMISLCHEYYQFFLAQALVTGMGFGLVFMPASAIVPQWFSSKAALGVGIATCGSSFGAVIYPVMFKLLVPEIGFPWTVRIIGFIVLATMIVACAIMRLRAPPSKTKRKIVDFNHLRDIKYLLSCIGFFIGFLGIYVFYFYIQLYAIQTAGTNTGLAFYLLAILNAGSFFGRLVPNYVAGIIGPLNVQIIFGFLSGVLAFCLLAIKTTPGIVAFTALYGFISGPFVSLPIPVITSVSPDKSVWGTRLGMSFAMIGLAVLIGEPAAGAILGTHENWPGLIVWCGVMLVASSAILISVRVLKVGVGLKGKA</sequence>
<comment type="caution">
    <text evidence="6">The sequence shown here is derived from an EMBL/GenBank/DDBJ whole genome shotgun (WGS) entry which is preliminary data.</text>
</comment>
<feature type="transmembrane region" description="Helical" evidence="4">
    <location>
        <begin position="283"/>
        <end position="302"/>
    </location>
</feature>
<evidence type="ECO:0000256" key="4">
    <source>
        <dbReference type="SAM" id="Phobius"/>
    </source>
</evidence>
<dbReference type="OrthoDB" id="6509908at2759"/>
<evidence type="ECO:0000259" key="5">
    <source>
        <dbReference type="PROSITE" id="PS50850"/>
    </source>
</evidence>
<gene>
    <name evidence="6" type="ORF">G7Y89_g15582</name>
</gene>